<dbReference type="PANTHER" id="PTHR35333:SF3">
    <property type="entry name" value="BETA-LACTAMASE-TYPE TRANSPEPTIDASE FOLD CONTAINING PROTEIN"/>
    <property type="match status" value="1"/>
</dbReference>
<gene>
    <name evidence="9" type="primary">bla</name>
    <name evidence="9" type="ORF">GR303_08865</name>
</gene>
<evidence type="ECO:0000256" key="6">
    <source>
        <dbReference type="RuleBase" id="RU361140"/>
    </source>
</evidence>
<comment type="similarity">
    <text evidence="2 6">Belongs to the class-A beta-lactamase family.</text>
</comment>
<evidence type="ECO:0000256" key="2">
    <source>
        <dbReference type="ARBA" id="ARBA00009009"/>
    </source>
</evidence>
<dbReference type="RefSeq" id="WP_161722316.1">
    <property type="nucleotide sequence ID" value="NZ_JAAAXI010000004.1"/>
</dbReference>
<dbReference type="EMBL" id="JAAAXJ010000003">
    <property type="protein sequence ID" value="NBJ24464.1"/>
    <property type="molecule type" value="Genomic_DNA"/>
</dbReference>
<evidence type="ECO:0000256" key="5">
    <source>
        <dbReference type="ARBA" id="ARBA00023251"/>
    </source>
</evidence>
<feature type="chain" id="PRO_5046481988" description="Beta-lactamase" evidence="7">
    <location>
        <begin position="27"/>
        <end position="336"/>
    </location>
</feature>
<dbReference type="EC" id="3.5.2.6" evidence="3 6"/>
<evidence type="ECO:0000313" key="10">
    <source>
        <dbReference type="Proteomes" id="UP000818323"/>
    </source>
</evidence>
<dbReference type="Pfam" id="PF13354">
    <property type="entry name" value="Beta-lactamase2"/>
    <property type="match status" value="1"/>
</dbReference>
<dbReference type="PANTHER" id="PTHR35333">
    <property type="entry name" value="BETA-LACTAMASE"/>
    <property type="match status" value="1"/>
</dbReference>
<sequence length="336" mass="35953">MHPVRTLLTLTILASTILIYPAAAHAEFRTDTLAARIEALDRETGSGRLGVGLVDLKDGSAWSWRGDERFPMQSVYKLPIALAILTAVDEGRLNLDDTIALGREDLSIQWSPIAREFKGERVTYTVRQLAEHALQLSDNTASDTLLRLAGGPGSVTALLYRHGIAGMRVDRSEREMQPEALGLPPFQPEWANETALAEALNDLPPSVRRAAMVAYLADVRDTTTPKAAAHLLAKLARGELLSEPMTRIFLGILAGTRTGGSRIKAGVPEGSAVAHKTGTAMDVLGTGPAVNDVGIVTLPSGRQIVVAVFVAGSDRPPAERERLIASVTRAAIEALH</sequence>
<dbReference type="Proteomes" id="UP000818323">
    <property type="component" value="Unassembled WGS sequence"/>
</dbReference>
<evidence type="ECO:0000256" key="3">
    <source>
        <dbReference type="ARBA" id="ARBA00012865"/>
    </source>
</evidence>
<dbReference type="InterPro" id="IPR023650">
    <property type="entry name" value="Beta-lactam_class-A_AS"/>
</dbReference>
<dbReference type="PROSITE" id="PS00146">
    <property type="entry name" value="BETA_LACTAMASE_A"/>
    <property type="match status" value="1"/>
</dbReference>
<dbReference type="NCBIfam" id="NF033103">
    <property type="entry name" value="bla_class_A"/>
    <property type="match status" value="1"/>
</dbReference>
<reference evidence="9 10" key="1">
    <citation type="submission" date="2020-01" db="EMBL/GenBank/DDBJ databases">
        <title>Microvirga sp. nov., an arsenate reduction bacterium isolated from Tibet hotspring sediments.</title>
        <authorList>
            <person name="Yuan C.-G."/>
        </authorList>
    </citation>
    <scope>NUCLEOTIDE SEQUENCE [LARGE SCALE GENOMIC DNA]</scope>
    <source>
        <strain evidence="9 10">SYSU G3D203</strain>
    </source>
</reference>
<dbReference type="PRINTS" id="PR00118">
    <property type="entry name" value="BLACTAMASEA"/>
</dbReference>
<accession>A0ABW9YW05</accession>
<comment type="catalytic activity">
    <reaction evidence="1 6">
        <text>a beta-lactam + H2O = a substituted beta-amino acid</text>
        <dbReference type="Rhea" id="RHEA:20401"/>
        <dbReference type="ChEBI" id="CHEBI:15377"/>
        <dbReference type="ChEBI" id="CHEBI:35627"/>
        <dbReference type="ChEBI" id="CHEBI:140347"/>
        <dbReference type="EC" id="3.5.2.6"/>
    </reaction>
</comment>
<protein>
    <recommendedName>
        <fullName evidence="3 6">Beta-lactamase</fullName>
        <ecNumber evidence="3 6">3.5.2.6</ecNumber>
    </recommendedName>
</protein>
<evidence type="ECO:0000313" key="9">
    <source>
        <dbReference type="EMBL" id="NBJ24464.1"/>
    </source>
</evidence>
<evidence type="ECO:0000259" key="8">
    <source>
        <dbReference type="Pfam" id="PF13354"/>
    </source>
</evidence>
<feature type="signal peptide" evidence="7">
    <location>
        <begin position="1"/>
        <end position="26"/>
    </location>
</feature>
<comment type="caution">
    <text evidence="9">The sequence shown here is derived from an EMBL/GenBank/DDBJ whole genome shotgun (WGS) entry which is preliminary data.</text>
</comment>
<evidence type="ECO:0000256" key="1">
    <source>
        <dbReference type="ARBA" id="ARBA00001526"/>
    </source>
</evidence>
<dbReference type="SUPFAM" id="SSF56601">
    <property type="entry name" value="beta-lactamase/transpeptidase-like"/>
    <property type="match status" value="1"/>
</dbReference>
<evidence type="ECO:0000256" key="4">
    <source>
        <dbReference type="ARBA" id="ARBA00022801"/>
    </source>
</evidence>
<dbReference type="InterPro" id="IPR012338">
    <property type="entry name" value="Beta-lactam/transpept-like"/>
</dbReference>
<name>A0ABW9YW05_9HYPH</name>
<feature type="domain" description="Beta-lactamase class A catalytic" evidence="8">
    <location>
        <begin position="51"/>
        <end position="310"/>
    </location>
</feature>
<keyword evidence="10" id="KW-1185">Reference proteome</keyword>
<organism evidence="9 10">
    <name type="scientific">Microvirga arsenatis</name>
    <dbReference type="NCBI Taxonomy" id="2692265"/>
    <lineage>
        <taxon>Bacteria</taxon>
        <taxon>Pseudomonadati</taxon>
        <taxon>Pseudomonadota</taxon>
        <taxon>Alphaproteobacteria</taxon>
        <taxon>Hyphomicrobiales</taxon>
        <taxon>Methylobacteriaceae</taxon>
        <taxon>Microvirga</taxon>
    </lineage>
</organism>
<dbReference type="InterPro" id="IPR000871">
    <property type="entry name" value="Beta-lactam_class-A"/>
</dbReference>
<keyword evidence="7" id="KW-0732">Signal</keyword>
<dbReference type="Gene3D" id="3.40.710.10">
    <property type="entry name" value="DD-peptidase/beta-lactamase superfamily"/>
    <property type="match status" value="1"/>
</dbReference>
<evidence type="ECO:0000256" key="7">
    <source>
        <dbReference type="SAM" id="SignalP"/>
    </source>
</evidence>
<keyword evidence="5 6" id="KW-0046">Antibiotic resistance</keyword>
<keyword evidence="4 6" id="KW-0378">Hydrolase</keyword>
<proteinExistence type="inferred from homology"/>
<dbReference type="InterPro" id="IPR045155">
    <property type="entry name" value="Beta-lactam_cat"/>
</dbReference>